<dbReference type="InterPro" id="IPR029510">
    <property type="entry name" value="Ald_DH_CS_GLU"/>
</dbReference>
<dbReference type="STRING" id="1123404.SAMN02745784_01319"/>
<dbReference type="PANTHER" id="PTHR42804">
    <property type="entry name" value="ALDEHYDE DEHYDROGENASE"/>
    <property type="match status" value="1"/>
</dbReference>
<dbReference type="EMBL" id="FQTY01000004">
    <property type="protein sequence ID" value="SHE63316.1"/>
    <property type="molecule type" value="Genomic_DNA"/>
</dbReference>
<dbReference type="GO" id="GO:0004029">
    <property type="term" value="F:aldehyde dehydrogenase (NAD+) activity"/>
    <property type="evidence" value="ECO:0007669"/>
    <property type="project" value="UniProtKB-EC"/>
</dbReference>
<dbReference type="PROSITE" id="PS00070">
    <property type="entry name" value="ALDEHYDE_DEHYDR_CYS"/>
    <property type="match status" value="1"/>
</dbReference>
<comment type="catalytic activity">
    <reaction evidence="4">
        <text>an aldehyde + NAD(+) + H2O = a carboxylate + NADH + 2 H(+)</text>
        <dbReference type="Rhea" id="RHEA:16185"/>
        <dbReference type="ChEBI" id="CHEBI:15377"/>
        <dbReference type="ChEBI" id="CHEBI:15378"/>
        <dbReference type="ChEBI" id="CHEBI:17478"/>
        <dbReference type="ChEBI" id="CHEBI:29067"/>
        <dbReference type="ChEBI" id="CHEBI:57540"/>
        <dbReference type="ChEBI" id="CHEBI:57945"/>
        <dbReference type="EC" id="1.2.1.3"/>
    </reaction>
</comment>
<dbReference type="PANTHER" id="PTHR42804:SF1">
    <property type="entry name" value="ALDEHYDE DEHYDROGENASE-RELATED"/>
    <property type="match status" value="1"/>
</dbReference>
<dbReference type="Proteomes" id="UP000184114">
    <property type="component" value="Unassembled WGS sequence"/>
</dbReference>
<keyword evidence="2 6" id="KW-0560">Oxidoreductase</keyword>
<evidence type="ECO:0000256" key="3">
    <source>
        <dbReference type="ARBA" id="ARBA00024226"/>
    </source>
</evidence>
<comment type="similarity">
    <text evidence="1 6">Belongs to the aldehyde dehydrogenase family.</text>
</comment>
<feature type="domain" description="Aldehyde dehydrogenase" evidence="7">
    <location>
        <begin position="12"/>
        <end position="466"/>
    </location>
</feature>
<dbReference type="InterPro" id="IPR015590">
    <property type="entry name" value="Aldehyde_DH_dom"/>
</dbReference>
<dbReference type="PROSITE" id="PS00687">
    <property type="entry name" value="ALDEHYDE_DEHYDR_GLU"/>
    <property type="match status" value="1"/>
</dbReference>
<dbReference type="Gene3D" id="3.40.309.10">
    <property type="entry name" value="Aldehyde Dehydrogenase, Chain A, domain 2"/>
    <property type="match status" value="1"/>
</dbReference>
<dbReference type="GeneID" id="90995683"/>
<evidence type="ECO:0000256" key="5">
    <source>
        <dbReference type="PROSITE-ProRule" id="PRU10007"/>
    </source>
</evidence>
<name>A0A1M4V2W1_9FIRM</name>
<dbReference type="FunFam" id="3.40.605.10:FF:000007">
    <property type="entry name" value="NAD/NADP-dependent betaine aldehyde dehydrogenase"/>
    <property type="match status" value="1"/>
</dbReference>
<evidence type="ECO:0000256" key="4">
    <source>
        <dbReference type="ARBA" id="ARBA00049194"/>
    </source>
</evidence>
<evidence type="ECO:0000256" key="6">
    <source>
        <dbReference type="RuleBase" id="RU003345"/>
    </source>
</evidence>
<accession>A0A1M4V2W1</accession>
<dbReference type="InterPro" id="IPR016161">
    <property type="entry name" value="Ald_DH/histidinol_DH"/>
</dbReference>
<dbReference type="RefSeq" id="WP_072974524.1">
    <property type="nucleotide sequence ID" value="NZ_FQTY01000004.1"/>
</dbReference>
<sequence>MNFQKIYINGEWVESEGGQFIDVENPSDKSIIAKVPRANKEDVNKAVSSARQAFETWQFSTVEERINLMEKVVQGMNENIEYMSETVVKELGCGYKFSKETHIEAYVREAENYIKIAKRYEFERKLEKSIIRREPVGVIGCLTPWNFPLEQIVKKVIPALLAGNCVVLKPSQTTPLTAYILTDIIDKAGFPKGVFNLVSGRGGEVGNALASHKGVDMISFTGSTDGGREVSRLAAEGIKKVVLELGGKSAAIVLKGGDYKLAVKSTLDTVYLNTGQTCNAFTRLLVPEDDLSEIEEMIIEETKNYKFGNPSDRTVDVGPLASEKQFNKVKKYIEIGLEEGARKLIGEIPENCHEGYYMGPTVFTNVSNDMVIAQEEVFGPVLCVIPYRTEEEAIEIANDSIYGLAGAVFGPVDKANKVARKIRTGSIYVNEGEWDLNAPFGGYKYSGIGREGGIEGFEEFLEIKTIYC</sequence>
<dbReference type="EC" id="1.2.1.3" evidence="3"/>
<evidence type="ECO:0000313" key="8">
    <source>
        <dbReference type="EMBL" id="SHE63316.1"/>
    </source>
</evidence>
<dbReference type="CDD" id="cd07138">
    <property type="entry name" value="ALDH_CddD_SSP0762"/>
    <property type="match status" value="1"/>
</dbReference>
<evidence type="ECO:0000313" key="9">
    <source>
        <dbReference type="Proteomes" id="UP000184114"/>
    </source>
</evidence>
<feature type="active site" evidence="5">
    <location>
        <position position="244"/>
    </location>
</feature>
<dbReference type="InterPro" id="IPR016162">
    <property type="entry name" value="Ald_DH_N"/>
</dbReference>
<evidence type="ECO:0000259" key="7">
    <source>
        <dbReference type="Pfam" id="PF00171"/>
    </source>
</evidence>
<dbReference type="InterPro" id="IPR016163">
    <property type="entry name" value="Ald_DH_C"/>
</dbReference>
<dbReference type="Gene3D" id="3.40.605.10">
    <property type="entry name" value="Aldehyde Dehydrogenase, Chain A, domain 1"/>
    <property type="match status" value="1"/>
</dbReference>
<dbReference type="InterPro" id="IPR016160">
    <property type="entry name" value="Ald_DH_CS_CYS"/>
</dbReference>
<reference evidence="9" key="1">
    <citation type="submission" date="2016-11" db="EMBL/GenBank/DDBJ databases">
        <authorList>
            <person name="Varghese N."/>
            <person name="Submissions S."/>
        </authorList>
    </citation>
    <scope>NUCLEOTIDE SEQUENCE [LARGE SCALE GENOMIC DNA]</scope>
    <source>
        <strain evidence="9">DSM 18095</strain>
    </source>
</reference>
<dbReference type="SUPFAM" id="SSF53720">
    <property type="entry name" value="ALDH-like"/>
    <property type="match status" value="1"/>
</dbReference>
<protein>
    <recommendedName>
        <fullName evidence="3">aldehyde dehydrogenase (NAD(+))</fullName>
        <ecNumber evidence="3">1.2.1.3</ecNumber>
    </recommendedName>
</protein>
<keyword evidence="9" id="KW-1185">Reference proteome</keyword>
<evidence type="ECO:0000256" key="2">
    <source>
        <dbReference type="ARBA" id="ARBA00023002"/>
    </source>
</evidence>
<dbReference type="AlphaFoldDB" id="A0A1M4V2W1"/>
<gene>
    <name evidence="8" type="ORF">SAMN02745784_01319</name>
</gene>
<evidence type="ECO:0000256" key="1">
    <source>
        <dbReference type="ARBA" id="ARBA00009986"/>
    </source>
</evidence>
<organism evidence="8 9">
    <name type="scientific">Tissierella praeacuta DSM 18095</name>
    <dbReference type="NCBI Taxonomy" id="1123404"/>
    <lineage>
        <taxon>Bacteria</taxon>
        <taxon>Bacillati</taxon>
        <taxon>Bacillota</taxon>
        <taxon>Tissierellia</taxon>
        <taxon>Tissierellales</taxon>
        <taxon>Tissierellaceae</taxon>
        <taxon>Tissierella</taxon>
    </lineage>
</organism>
<dbReference type="Pfam" id="PF00171">
    <property type="entry name" value="Aldedh"/>
    <property type="match status" value="1"/>
</dbReference>
<proteinExistence type="inferred from homology"/>